<dbReference type="GeneID" id="31409463"/>
<dbReference type="GO" id="GO:0032259">
    <property type="term" value="P:methylation"/>
    <property type="evidence" value="ECO:0007669"/>
    <property type="project" value="UniProtKB-KW"/>
</dbReference>
<reference evidence="2 4" key="2">
    <citation type="submission" date="2015-03" db="EMBL/GenBank/DDBJ databases">
        <authorList>
            <consortium name="Pathogen Informatics"/>
            <person name="Murphy D."/>
        </authorList>
    </citation>
    <scope>NUCLEOTIDE SEQUENCE [LARGE SCALE GENOMIC DNA]</scope>
    <source>
        <strain evidence="2 4">IP05342</strain>
    </source>
</reference>
<dbReference type="EC" id="2.1.1.-" evidence="1"/>
<protein>
    <submittedName>
        <fullName evidence="1">Flagellin lysine-N-methylase</fullName>
        <ecNumber evidence="1">2.1.1.-</ecNumber>
    </submittedName>
</protein>
<dbReference type="EMBL" id="CGBR01000040">
    <property type="protein sequence ID" value="CFQ73998.1"/>
    <property type="molecule type" value="Genomic_DNA"/>
</dbReference>
<evidence type="ECO:0000313" key="4">
    <source>
        <dbReference type="Proteomes" id="UP000041601"/>
    </source>
</evidence>
<evidence type="ECO:0000313" key="6">
    <source>
        <dbReference type="Proteomes" id="UP000595309"/>
    </source>
</evidence>
<dbReference type="Proteomes" id="UP000041601">
    <property type="component" value="Unassembled WGS sequence"/>
</dbReference>
<dbReference type="KEGG" id="yet:CH48_3345"/>
<keyword evidence="1" id="KW-0966">Cell projection</keyword>
<keyword evidence="1" id="KW-0489">Methyltransferase</keyword>
<gene>
    <name evidence="1" type="primary">fliB</name>
    <name evidence="1" type="ORF">ERS137941_03748</name>
    <name evidence="2" type="ORF">ERS137959_02058</name>
    <name evidence="3" type="ORF">I6I39_20390</name>
</gene>
<proteinExistence type="predicted"/>
<dbReference type="NCBIfam" id="NF038110">
    <property type="entry name" value="Lys_methyl_FliB"/>
    <property type="match status" value="1"/>
</dbReference>
<evidence type="ECO:0000313" key="5">
    <source>
        <dbReference type="Proteomes" id="UP000048841"/>
    </source>
</evidence>
<dbReference type="EMBL" id="CPXJ01000021">
    <property type="protein sequence ID" value="CND73645.1"/>
    <property type="molecule type" value="Genomic_DNA"/>
</dbReference>
<dbReference type="Proteomes" id="UP000048841">
    <property type="component" value="Unassembled WGS sequence"/>
</dbReference>
<name>A0A0E1NC21_YEREN</name>
<dbReference type="OMA" id="SCCIGWD"/>
<accession>A0A0E1NC21</accession>
<dbReference type="PROSITE" id="PS51257">
    <property type="entry name" value="PROKAR_LIPOPROTEIN"/>
    <property type="match status" value="1"/>
</dbReference>
<evidence type="ECO:0000313" key="1">
    <source>
        <dbReference type="EMBL" id="CFQ73998.1"/>
    </source>
</evidence>
<keyword evidence="1" id="KW-0282">Flagellum</keyword>
<organism evidence="1 5">
    <name type="scientific">Yersinia enterocolitica</name>
    <dbReference type="NCBI Taxonomy" id="630"/>
    <lineage>
        <taxon>Bacteria</taxon>
        <taxon>Pseudomonadati</taxon>
        <taxon>Pseudomonadota</taxon>
        <taxon>Gammaproteobacteria</taxon>
        <taxon>Enterobacterales</taxon>
        <taxon>Yersiniaceae</taxon>
        <taxon>Yersinia</taxon>
    </lineage>
</organism>
<reference evidence="1 5" key="1">
    <citation type="submission" date="2015-03" db="EMBL/GenBank/DDBJ databases">
        <authorList>
            <person name="Murphy D."/>
        </authorList>
    </citation>
    <scope>NUCLEOTIDE SEQUENCE [LARGE SCALE GENOMIC DNA]</scope>
    <source>
        <strain evidence="1 5">IP26249</strain>
    </source>
</reference>
<dbReference type="GO" id="GO:0008168">
    <property type="term" value="F:methyltransferase activity"/>
    <property type="evidence" value="ECO:0007669"/>
    <property type="project" value="UniProtKB-KW"/>
</dbReference>
<evidence type="ECO:0000313" key="2">
    <source>
        <dbReference type="EMBL" id="CND73645.1"/>
    </source>
</evidence>
<dbReference type="Proteomes" id="UP000595309">
    <property type="component" value="Chromosome"/>
</dbReference>
<dbReference type="PATRIC" id="fig|630.129.peg.1705"/>
<keyword evidence="1" id="KW-0808">Transferase</keyword>
<sequence length="401" mass="46476">MKELMVVQPDYVANFSCVGAACRDHCCKRWSITLDKQTYRKYTKSQNAEIRRIAITDISVSRASFSNWAEIKLNEHGNCPYLDQDQLCKVHKRLGADALSETCSSYPRLEHVYRHEKRNSLNISCPEAARQVLFNPTALNMQSMPIQKNGYFRAPELNIEGQLINLFCANFLMSPQPCIEENLYSIASFLLYCQKLEGTIDSKLPAMEAYFEALLGKLQGGSVTEYLENIPFNQNLQWQLLIRIQQCCVDSPNSRGRETLYSYLGKLIEHLVVEFDNEQLEERMKLLSAAWNDKALLFFSDHPHVLRNYFLYRLHHNQFAIRGGQPLLKEFYLLMVDFFFIRSLISAHILKVGLITEDDVIDIFYSYHAFRQHSAKVEADFRTEIDKVKINDDLSLLQLLV</sequence>
<reference evidence="3 6" key="3">
    <citation type="submission" date="2021-01" db="EMBL/GenBank/DDBJ databases">
        <title>FDA dAtabase for Regulatory Grade micrObial Sequences (FDA-ARGOS): Supporting development and validation of Infectious Disease Dx tests.</title>
        <authorList>
            <person name="Blissenbach B."/>
            <person name="Krut O."/>
            <person name="Tallon L."/>
            <person name="Sadzewicz L."/>
            <person name="Zhao X."/>
            <person name="Boylan J."/>
            <person name="Ott S."/>
            <person name="Bowen H."/>
            <person name="Vavikolanu K."/>
            <person name="Mehta A."/>
            <person name="Aluvathingal J."/>
            <person name="Nadendla S."/>
            <person name="Yan Y."/>
            <person name="Sichtig H."/>
        </authorList>
    </citation>
    <scope>NUCLEOTIDE SEQUENCE [LARGE SCALE GENOMIC DNA]</scope>
    <source>
        <strain evidence="3 6">FDAARGOS_1082</strain>
    </source>
</reference>
<keyword evidence="1" id="KW-0969">Cilium</keyword>
<keyword evidence="4" id="KW-1185">Reference proteome</keyword>
<dbReference type="AlphaFoldDB" id="A0A0E1NC21"/>
<dbReference type="RefSeq" id="WP_005160345.1">
    <property type="nucleotide sequence ID" value="NZ_CGBC01000046.1"/>
</dbReference>
<evidence type="ECO:0000313" key="3">
    <source>
        <dbReference type="EMBL" id="QQU47189.1"/>
    </source>
</evidence>
<dbReference type="EMBL" id="CP068146">
    <property type="protein sequence ID" value="QQU47189.1"/>
    <property type="molecule type" value="Genomic_DNA"/>
</dbReference>